<gene>
    <name evidence="2" type="ORF">EDC27_1494</name>
</gene>
<evidence type="ECO:0000256" key="1">
    <source>
        <dbReference type="SAM" id="Phobius"/>
    </source>
</evidence>
<keyword evidence="3" id="KW-1185">Reference proteome</keyword>
<keyword evidence="1" id="KW-0472">Membrane</keyword>
<protein>
    <submittedName>
        <fullName evidence="2">Oxaloacetate decarboxylase gamma subunit</fullName>
    </submittedName>
</protein>
<keyword evidence="1" id="KW-0812">Transmembrane</keyword>
<dbReference type="EMBL" id="RJVA01000011">
    <property type="protein sequence ID" value="ROQ93474.1"/>
    <property type="molecule type" value="Genomic_DNA"/>
</dbReference>
<dbReference type="AlphaFoldDB" id="A0A3N1UQU4"/>
<accession>A0A3N1UQU4</accession>
<dbReference type="RefSeq" id="WP_123289975.1">
    <property type="nucleotide sequence ID" value="NZ_RJVA01000011.1"/>
</dbReference>
<dbReference type="Proteomes" id="UP000276223">
    <property type="component" value="Unassembled WGS sequence"/>
</dbReference>
<organism evidence="2 3">
    <name type="scientific">Desulfosoma caldarium</name>
    <dbReference type="NCBI Taxonomy" id="610254"/>
    <lineage>
        <taxon>Bacteria</taxon>
        <taxon>Pseudomonadati</taxon>
        <taxon>Thermodesulfobacteriota</taxon>
        <taxon>Syntrophobacteria</taxon>
        <taxon>Syntrophobacterales</taxon>
        <taxon>Syntrophobacteraceae</taxon>
        <taxon>Desulfosoma</taxon>
    </lineage>
</organism>
<comment type="caution">
    <text evidence="2">The sequence shown here is derived from an EMBL/GenBank/DDBJ whole genome shotgun (WGS) entry which is preliminary data.</text>
</comment>
<evidence type="ECO:0000313" key="3">
    <source>
        <dbReference type="Proteomes" id="UP000276223"/>
    </source>
</evidence>
<keyword evidence="1" id="KW-1133">Transmembrane helix</keyword>
<evidence type="ECO:0000313" key="2">
    <source>
        <dbReference type="EMBL" id="ROQ93474.1"/>
    </source>
</evidence>
<reference evidence="2 3" key="1">
    <citation type="submission" date="2018-11" db="EMBL/GenBank/DDBJ databases">
        <title>Genomic Encyclopedia of Type Strains, Phase IV (KMG-IV): sequencing the most valuable type-strain genomes for metagenomic binning, comparative biology and taxonomic classification.</title>
        <authorList>
            <person name="Goeker M."/>
        </authorList>
    </citation>
    <scope>NUCLEOTIDE SEQUENCE [LARGE SCALE GENOMIC DNA]</scope>
    <source>
        <strain evidence="2 3">DSM 22027</strain>
    </source>
</reference>
<proteinExistence type="predicted"/>
<dbReference type="OrthoDB" id="5418607at2"/>
<sequence length="167" mass="18377">MRGLSAITAANGWMTTLAGLSIVFVGLCVLAVFLTYLVSLLAWWDKLVERLKTPRHRPEIQAPQVTAAAPSGEAAAPASLPKEIVLGPEALEAYHAFKLLTQREGQAFSLSKLIEQAEKRGLPRPHYHLNQFLLQGLIEELSGEDQGFYRWASSLVVRSEETIHAST</sequence>
<name>A0A3N1UQU4_9BACT</name>
<feature type="transmembrane region" description="Helical" evidence="1">
    <location>
        <begin position="20"/>
        <end position="44"/>
    </location>
</feature>